<sequence length="57" mass="6497">MTRVQAKPMHEKVAELKQVSVSRNQKQMIENLKDLGLLNAPKFTLAYGPTAQVYQPR</sequence>
<dbReference type="EMBL" id="CP000647">
    <property type="protein sequence ID" value="ABR76818.1"/>
    <property type="molecule type" value="Genomic_DNA"/>
</dbReference>
<dbReference type="HOGENOM" id="CLU_2990724_0_0_6"/>
<reference evidence="1 2" key="1">
    <citation type="journal article" date="2001" name="Nature">
        <title>Complete genome sequence of Salmonella enterica serovar Typhimurium LT2.</title>
        <authorList>
            <person name="McClelland M."/>
            <person name="Sanderson K.E."/>
            <person name="Spieth J."/>
            <person name="Clifton S.W."/>
            <person name="Latreille P."/>
            <person name="Courtney L."/>
            <person name="Porwollik S."/>
            <person name="Ali J."/>
            <person name="Dante M."/>
            <person name="Du F."/>
            <person name="Hou S."/>
            <person name="Layman D."/>
            <person name="Leonard S."/>
            <person name="Nguyen C."/>
            <person name="Scott K."/>
            <person name="Holmes A."/>
            <person name="Grewal N."/>
            <person name="Mulvaney E."/>
            <person name="Ryan E."/>
            <person name="Sun H."/>
            <person name="Florea L."/>
            <person name="Miller W."/>
            <person name="Stoneking T."/>
            <person name="Nhan M."/>
            <person name="Waterston R."/>
            <person name="Wilson R.K."/>
        </authorList>
    </citation>
    <scope>NUCLEOTIDE SEQUENCE [LARGE SCALE GENOMIC DNA]</scope>
    <source>
        <strain evidence="2">ATCC 700721 / MGH 78578</strain>
    </source>
</reference>
<reference evidence="1 2" key="2">
    <citation type="submission" date="2006-09" db="EMBL/GenBank/DDBJ databases">
        <authorList>
            <consortium name="The Klebsiella pneumonia Genome Sequencing Project"/>
            <person name="McClelland M."/>
            <person name="Sanderson E.K."/>
            <person name="Spieth J."/>
            <person name="Clifton W.S."/>
            <person name="Latreille P."/>
            <person name="Sabo A."/>
            <person name="Pepin K."/>
            <person name="Bhonagiri V."/>
            <person name="Porwollik S."/>
            <person name="Ali J."/>
            <person name="Wilson R.K."/>
        </authorList>
    </citation>
    <scope>NUCLEOTIDE SEQUENCE [LARGE SCALE GENOMIC DNA]</scope>
    <source>
        <strain evidence="2">ATCC 700721 / MGH 78578</strain>
    </source>
</reference>
<dbReference type="PaxDb" id="272620-KPN_01386"/>
<dbReference type="RefSeq" id="WP_015958283.1">
    <property type="nucleotide sequence ID" value="NC_009648.1"/>
</dbReference>
<dbReference type="EnsemblBacteria" id="ABR76818">
    <property type="protein sequence ID" value="ABR76818"/>
    <property type="gene ID" value="KPN_01386"/>
</dbReference>
<dbReference type="KEGG" id="kpn:KPN_01386"/>
<proteinExistence type="predicted"/>
<name>A6T897_KLEP7</name>
<evidence type="ECO:0000313" key="1">
    <source>
        <dbReference type="EMBL" id="ABR76818.1"/>
    </source>
</evidence>
<accession>A6T897</accession>
<organism evidence="1 2">
    <name type="scientific">Klebsiella pneumoniae subsp. pneumoniae (strain ATCC 700721 / MGH 78578)</name>
    <dbReference type="NCBI Taxonomy" id="272620"/>
    <lineage>
        <taxon>Bacteria</taxon>
        <taxon>Pseudomonadati</taxon>
        <taxon>Pseudomonadota</taxon>
        <taxon>Gammaproteobacteria</taxon>
        <taxon>Enterobacterales</taxon>
        <taxon>Enterobacteriaceae</taxon>
        <taxon>Klebsiella/Raoultella group</taxon>
        <taxon>Klebsiella</taxon>
        <taxon>Klebsiella pneumoniae complex</taxon>
    </lineage>
</organism>
<evidence type="ECO:0000313" key="2">
    <source>
        <dbReference type="Proteomes" id="UP000000265"/>
    </source>
</evidence>
<gene>
    <name evidence="1" type="ORF">KPN_01386</name>
</gene>
<dbReference type="AlphaFoldDB" id="A6T897"/>
<protein>
    <submittedName>
        <fullName evidence="1">Uncharacterized protein</fullName>
    </submittedName>
</protein>
<dbReference type="Proteomes" id="UP000000265">
    <property type="component" value="Chromosome"/>
</dbReference>